<gene>
    <name evidence="2" type="primary">R-SORF1</name>
</gene>
<proteinExistence type="predicted"/>
<feature type="region of interest" description="Disordered" evidence="1">
    <location>
        <begin position="1"/>
        <end position="40"/>
    </location>
</feature>
<reference evidence="2" key="1">
    <citation type="submission" date="2018-09" db="EMBL/GenBank/DDBJ databases">
        <title>Genomic sequence analysis of Gallid alphaherpesvirus 3 strain 301B/1.</title>
        <authorList>
            <person name="Kim T."/>
            <person name="Volkening J.D."/>
            <person name="Spatz S.J."/>
        </authorList>
    </citation>
    <scope>NUCLEOTIDE SEQUENCE</scope>
    <source>
        <strain evidence="2">301B/1</strain>
    </source>
</reference>
<name>A0A5J6NM17_9ALPH</name>
<accession>A0A5J6NM17</accession>
<dbReference type="EMBL" id="MH939248">
    <property type="protein sequence ID" value="QEY02315.1"/>
    <property type="molecule type" value="Genomic_DNA"/>
</dbReference>
<organism evidence="2">
    <name type="scientific">Gallid alphaherpesvirus 3</name>
    <dbReference type="NCBI Taxonomy" id="35250"/>
    <lineage>
        <taxon>Viruses</taxon>
        <taxon>Duplodnaviria</taxon>
        <taxon>Heunggongvirae</taxon>
        <taxon>Peploviricota</taxon>
        <taxon>Herviviricetes</taxon>
        <taxon>Herpesvirales</taxon>
        <taxon>Orthoherpesviridae</taxon>
        <taxon>Alphaherpesvirinae</taxon>
        <taxon>Mardivirus</taxon>
        <taxon>Mardivirus gallidalpha3</taxon>
    </lineage>
</organism>
<protein>
    <submittedName>
        <fullName evidence="2">R-SORF1 protein</fullName>
    </submittedName>
</protein>
<evidence type="ECO:0000313" key="2">
    <source>
        <dbReference type="EMBL" id="QEY02315.1"/>
    </source>
</evidence>
<feature type="region of interest" description="Disordered" evidence="1">
    <location>
        <begin position="60"/>
        <end position="92"/>
    </location>
</feature>
<evidence type="ECO:0000256" key="1">
    <source>
        <dbReference type="SAM" id="MobiDB-lite"/>
    </source>
</evidence>
<sequence>MSGGDAACGSAYWPRGAAGGRRSNAWSRAPPPPPPIRRKAFSGARLGHLGQPRFVSKKVCGVGGGGKGEGQNSPETVTGERLGSAGGARWTR</sequence>
<dbReference type="EMBL" id="MH939248">
    <property type="protein sequence ID" value="QEY02314.1"/>
    <property type="molecule type" value="Genomic_DNA"/>
</dbReference>